<name>A0ABV8A7N5_9DEIO</name>
<accession>A0ABV8A7N5</accession>
<dbReference type="Proteomes" id="UP001595748">
    <property type="component" value="Unassembled WGS sequence"/>
</dbReference>
<sequence length="139" mass="15432">MTEYILSSEALTHLLVRPPPDSWRQSPEAALWPPDALAQAILARISLLADLKNILPAEVHNALDRQIRANLTPDPEKGFPPRPPGYPEPWPPPNWKFGPAEQMVIAAHYLNAAQLHPAVAEQGEALMHQAVRQLNTGHR</sequence>
<organism evidence="2 3">
    <name type="scientific">Deinococcus antarcticus</name>
    <dbReference type="NCBI Taxonomy" id="1298767"/>
    <lineage>
        <taxon>Bacteria</taxon>
        <taxon>Thermotogati</taxon>
        <taxon>Deinococcota</taxon>
        <taxon>Deinococci</taxon>
        <taxon>Deinococcales</taxon>
        <taxon>Deinococcaceae</taxon>
        <taxon>Deinococcus</taxon>
    </lineage>
</organism>
<evidence type="ECO:0000256" key="1">
    <source>
        <dbReference type="SAM" id="MobiDB-lite"/>
    </source>
</evidence>
<dbReference type="EMBL" id="JBHRZF010000141">
    <property type="protein sequence ID" value="MFC3861374.1"/>
    <property type="molecule type" value="Genomic_DNA"/>
</dbReference>
<gene>
    <name evidence="2" type="ORF">ACFOPQ_11440</name>
</gene>
<dbReference type="RefSeq" id="WP_380078204.1">
    <property type="nucleotide sequence ID" value="NZ_JBHRZF010000141.1"/>
</dbReference>
<keyword evidence="3" id="KW-1185">Reference proteome</keyword>
<evidence type="ECO:0000313" key="3">
    <source>
        <dbReference type="Proteomes" id="UP001595748"/>
    </source>
</evidence>
<protein>
    <submittedName>
        <fullName evidence="2">Uncharacterized protein</fullName>
    </submittedName>
</protein>
<evidence type="ECO:0000313" key="2">
    <source>
        <dbReference type="EMBL" id="MFC3861374.1"/>
    </source>
</evidence>
<reference evidence="3" key="1">
    <citation type="journal article" date="2019" name="Int. J. Syst. Evol. Microbiol.">
        <title>The Global Catalogue of Microorganisms (GCM) 10K type strain sequencing project: providing services to taxonomists for standard genome sequencing and annotation.</title>
        <authorList>
            <consortium name="The Broad Institute Genomics Platform"/>
            <consortium name="The Broad Institute Genome Sequencing Center for Infectious Disease"/>
            <person name="Wu L."/>
            <person name="Ma J."/>
        </authorList>
    </citation>
    <scope>NUCLEOTIDE SEQUENCE [LARGE SCALE GENOMIC DNA]</scope>
    <source>
        <strain evidence="3">CCTCC AB 2013263</strain>
    </source>
</reference>
<feature type="region of interest" description="Disordered" evidence="1">
    <location>
        <begin position="69"/>
        <end position="93"/>
    </location>
</feature>
<comment type="caution">
    <text evidence="2">The sequence shown here is derived from an EMBL/GenBank/DDBJ whole genome shotgun (WGS) entry which is preliminary data.</text>
</comment>
<feature type="compositionally biased region" description="Pro residues" evidence="1">
    <location>
        <begin position="80"/>
        <end position="93"/>
    </location>
</feature>
<proteinExistence type="predicted"/>